<dbReference type="InterPro" id="IPR001806">
    <property type="entry name" value="Small_GTPase"/>
</dbReference>
<organism evidence="4 5">
    <name type="scientific">Rhizophlyctis rosea</name>
    <dbReference type="NCBI Taxonomy" id="64517"/>
    <lineage>
        <taxon>Eukaryota</taxon>
        <taxon>Fungi</taxon>
        <taxon>Fungi incertae sedis</taxon>
        <taxon>Chytridiomycota</taxon>
        <taxon>Chytridiomycota incertae sedis</taxon>
        <taxon>Chytridiomycetes</taxon>
        <taxon>Rhizophlyctidales</taxon>
        <taxon>Rhizophlyctidaceae</taxon>
        <taxon>Rhizophlyctis</taxon>
    </lineage>
</organism>
<dbReference type="SMART" id="SM00174">
    <property type="entry name" value="RHO"/>
    <property type="match status" value="1"/>
</dbReference>
<evidence type="ECO:0000256" key="2">
    <source>
        <dbReference type="ARBA" id="ARBA00023134"/>
    </source>
</evidence>
<dbReference type="PROSITE" id="PS51421">
    <property type="entry name" value="RAS"/>
    <property type="match status" value="1"/>
</dbReference>
<dbReference type="GO" id="GO:0007165">
    <property type="term" value="P:signal transduction"/>
    <property type="evidence" value="ECO:0007669"/>
    <property type="project" value="InterPro"/>
</dbReference>
<proteinExistence type="predicted"/>
<evidence type="ECO:0000313" key="5">
    <source>
        <dbReference type="Proteomes" id="UP001212841"/>
    </source>
</evidence>
<dbReference type="PROSITE" id="PS51420">
    <property type="entry name" value="RHO"/>
    <property type="match status" value="1"/>
</dbReference>
<gene>
    <name evidence="4" type="ORF">HK097_008624</name>
</gene>
<keyword evidence="5" id="KW-1185">Reference proteome</keyword>
<dbReference type="SMART" id="SM00173">
    <property type="entry name" value="RAS"/>
    <property type="match status" value="1"/>
</dbReference>
<dbReference type="Pfam" id="PF00071">
    <property type="entry name" value="Ras"/>
    <property type="match status" value="1"/>
</dbReference>
<dbReference type="SMART" id="SM00175">
    <property type="entry name" value="RAB"/>
    <property type="match status" value="1"/>
</dbReference>
<dbReference type="InterPro" id="IPR027417">
    <property type="entry name" value="P-loop_NTPase"/>
</dbReference>
<accession>A0AAD5X4F4</accession>
<dbReference type="GO" id="GO:0003924">
    <property type="term" value="F:GTPase activity"/>
    <property type="evidence" value="ECO:0007669"/>
    <property type="project" value="InterPro"/>
</dbReference>
<comment type="caution">
    <text evidence="4">The sequence shown here is derived from an EMBL/GenBank/DDBJ whole genome shotgun (WGS) entry which is preliminary data.</text>
</comment>
<dbReference type="CDD" id="cd04139">
    <property type="entry name" value="RalA_RalB"/>
    <property type="match status" value="1"/>
</dbReference>
<dbReference type="FunFam" id="3.40.50.300:FF:002309">
    <property type="entry name" value="Ras-related protein Ral-A"/>
    <property type="match status" value="1"/>
</dbReference>
<dbReference type="GO" id="GO:0005525">
    <property type="term" value="F:GTP binding"/>
    <property type="evidence" value="ECO:0007669"/>
    <property type="project" value="UniProtKB-KW"/>
</dbReference>
<dbReference type="Proteomes" id="UP001212841">
    <property type="component" value="Unassembled WGS sequence"/>
</dbReference>
<feature type="compositionally biased region" description="Basic residues" evidence="3">
    <location>
        <begin position="191"/>
        <end position="200"/>
    </location>
</feature>
<keyword evidence="1" id="KW-0547">Nucleotide-binding</keyword>
<dbReference type="AlphaFoldDB" id="A0AAD5X4F4"/>
<feature type="region of interest" description="Disordered" evidence="3">
    <location>
        <begin position="177"/>
        <end position="200"/>
    </location>
</feature>
<dbReference type="PANTHER" id="PTHR24070">
    <property type="entry name" value="RAS, DI-RAS, AND RHEB FAMILY MEMBERS OF SMALL GTPASE SUPERFAMILY"/>
    <property type="match status" value="1"/>
</dbReference>
<protein>
    <submittedName>
        <fullName evidence="4">Uncharacterized protein</fullName>
    </submittedName>
</protein>
<reference evidence="4" key="1">
    <citation type="submission" date="2020-05" db="EMBL/GenBank/DDBJ databases">
        <title>Phylogenomic resolution of chytrid fungi.</title>
        <authorList>
            <person name="Stajich J.E."/>
            <person name="Amses K."/>
            <person name="Simmons R."/>
            <person name="Seto K."/>
            <person name="Myers J."/>
            <person name="Bonds A."/>
            <person name="Quandt C.A."/>
            <person name="Barry K."/>
            <person name="Liu P."/>
            <person name="Grigoriev I."/>
            <person name="Longcore J.E."/>
            <person name="James T.Y."/>
        </authorList>
    </citation>
    <scope>NUCLEOTIDE SEQUENCE</scope>
    <source>
        <strain evidence="4">JEL0318</strain>
    </source>
</reference>
<evidence type="ECO:0000256" key="1">
    <source>
        <dbReference type="ARBA" id="ARBA00022741"/>
    </source>
</evidence>
<keyword evidence="2" id="KW-0342">GTP-binding</keyword>
<dbReference type="SUPFAM" id="SSF52540">
    <property type="entry name" value="P-loop containing nucleoside triphosphate hydrolases"/>
    <property type="match status" value="1"/>
</dbReference>
<dbReference type="EMBL" id="JADGJD010000516">
    <property type="protein sequence ID" value="KAJ3050407.1"/>
    <property type="molecule type" value="Genomic_DNA"/>
</dbReference>
<name>A0AAD5X4F4_9FUNG</name>
<dbReference type="NCBIfam" id="TIGR00231">
    <property type="entry name" value="small_GTP"/>
    <property type="match status" value="1"/>
</dbReference>
<dbReference type="GO" id="GO:0016020">
    <property type="term" value="C:membrane"/>
    <property type="evidence" value="ECO:0007669"/>
    <property type="project" value="InterPro"/>
</dbReference>
<dbReference type="PRINTS" id="PR00449">
    <property type="entry name" value="RASTRNSFRMNG"/>
</dbReference>
<evidence type="ECO:0000256" key="3">
    <source>
        <dbReference type="SAM" id="MobiDB-lite"/>
    </source>
</evidence>
<dbReference type="InterPro" id="IPR020849">
    <property type="entry name" value="Small_GTPase_Ras-type"/>
</dbReference>
<evidence type="ECO:0000313" key="4">
    <source>
        <dbReference type="EMBL" id="KAJ3050407.1"/>
    </source>
</evidence>
<dbReference type="InterPro" id="IPR005225">
    <property type="entry name" value="Small_GTP-bd"/>
</dbReference>
<dbReference type="PROSITE" id="PS51419">
    <property type="entry name" value="RAB"/>
    <property type="match status" value="1"/>
</dbReference>
<dbReference type="Gene3D" id="3.40.50.300">
    <property type="entry name" value="P-loop containing nucleotide triphosphate hydrolases"/>
    <property type="match status" value="1"/>
</dbReference>
<sequence>MGKNKPQRPDLPLHKIIMVGSGGVGKSALTLQYMYGDFIEEYDPTKADSYRKKVTLDSTECFIDILDTAGQEEYAAIRDNYYRSGEGFLCIFSICEQESFAHTQEFRDQICRVLDDETVPFVLVGNKCDLAHLRKVVPREGEAKAREWGCPYMETSAKTRQNVEEIYQTLMRKIRDRKEAQGGGKGPQGKEKKKGKCVLL</sequence>